<dbReference type="PANTHER" id="PTHR11766:SF0">
    <property type="entry name" value="TYROSINE--TRNA LIGASE, MITOCHONDRIAL"/>
    <property type="match status" value="1"/>
</dbReference>
<comment type="subcellular location">
    <subcellularLocation>
        <location evidence="8">Cytoplasm</location>
    </subcellularLocation>
</comment>
<gene>
    <name evidence="8 11" type="primary">tyrS</name>
    <name evidence="11" type="ORF">ACFSR6_06825</name>
</gene>
<dbReference type="PANTHER" id="PTHR11766">
    <property type="entry name" value="TYROSYL-TRNA SYNTHETASE"/>
    <property type="match status" value="1"/>
</dbReference>
<dbReference type="Pfam" id="PF00579">
    <property type="entry name" value="tRNA-synt_1b"/>
    <property type="match status" value="1"/>
</dbReference>
<dbReference type="CDD" id="cd00805">
    <property type="entry name" value="TyrRS_core"/>
    <property type="match status" value="1"/>
</dbReference>
<proteinExistence type="inferred from homology"/>
<keyword evidence="1 8" id="KW-0436">Ligase</keyword>
<dbReference type="Gene3D" id="3.10.290.10">
    <property type="entry name" value="RNA-binding S4 domain"/>
    <property type="match status" value="1"/>
</dbReference>
<feature type="binding site" evidence="8">
    <location>
        <position position="233"/>
    </location>
    <ligand>
        <name>ATP</name>
        <dbReference type="ChEBI" id="CHEBI:30616"/>
    </ligand>
</feature>
<comment type="similarity">
    <text evidence="8">Belongs to the class-I aminoacyl-tRNA synthetase family. TyrS type 1 subfamily.</text>
</comment>
<feature type="short sequence motif" description="'HIGH' region" evidence="8">
    <location>
        <begin position="38"/>
        <end position="47"/>
    </location>
</feature>
<evidence type="ECO:0000256" key="3">
    <source>
        <dbReference type="ARBA" id="ARBA00022840"/>
    </source>
</evidence>
<dbReference type="EC" id="6.1.1.1" evidence="8"/>
<evidence type="ECO:0000256" key="4">
    <source>
        <dbReference type="ARBA" id="ARBA00022884"/>
    </source>
</evidence>
<name>A0ABW5MGB8_9SPHI</name>
<evidence type="ECO:0000256" key="2">
    <source>
        <dbReference type="ARBA" id="ARBA00022741"/>
    </source>
</evidence>
<dbReference type="PROSITE" id="PS00178">
    <property type="entry name" value="AA_TRNA_LIGASE_I"/>
    <property type="match status" value="1"/>
</dbReference>
<dbReference type="InterPro" id="IPR014729">
    <property type="entry name" value="Rossmann-like_a/b/a_fold"/>
</dbReference>
<dbReference type="InterPro" id="IPR036986">
    <property type="entry name" value="S4_RNA-bd_sf"/>
</dbReference>
<evidence type="ECO:0000256" key="1">
    <source>
        <dbReference type="ARBA" id="ARBA00022598"/>
    </source>
</evidence>
<comment type="catalytic activity">
    <reaction evidence="7 8">
        <text>tRNA(Tyr) + L-tyrosine + ATP = L-tyrosyl-tRNA(Tyr) + AMP + diphosphate + H(+)</text>
        <dbReference type="Rhea" id="RHEA:10220"/>
        <dbReference type="Rhea" id="RHEA-COMP:9706"/>
        <dbReference type="Rhea" id="RHEA-COMP:9707"/>
        <dbReference type="ChEBI" id="CHEBI:15378"/>
        <dbReference type="ChEBI" id="CHEBI:30616"/>
        <dbReference type="ChEBI" id="CHEBI:33019"/>
        <dbReference type="ChEBI" id="CHEBI:58315"/>
        <dbReference type="ChEBI" id="CHEBI:78442"/>
        <dbReference type="ChEBI" id="CHEBI:78536"/>
        <dbReference type="ChEBI" id="CHEBI:456215"/>
        <dbReference type="EC" id="6.1.1.1"/>
    </reaction>
</comment>
<dbReference type="InterPro" id="IPR054608">
    <property type="entry name" value="SYY-like_C"/>
</dbReference>
<protein>
    <recommendedName>
        <fullName evidence="8">Tyrosine--tRNA ligase</fullName>
        <ecNumber evidence="8">6.1.1.1</ecNumber>
    </recommendedName>
    <alternativeName>
        <fullName evidence="8">Tyrosyl-tRNA synthetase</fullName>
        <shortName evidence="8">TyrRS</shortName>
    </alternativeName>
</protein>
<dbReference type="InterPro" id="IPR001412">
    <property type="entry name" value="aa-tRNA-synth_I_CS"/>
</dbReference>
<dbReference type="PRINTS" id="PR01040">
    <property type="entry name" value="TRNASYNTHTYR"/>
</dbReference>
<dbReference type="EMBL" id="JBHULL010000007">
    <property type="protein sequence ID" value="MFD2582194.1"/>
    <property type="molecule type" value="Genomic_DNA"/>
</dbReference>
<keyword evidence="6 8" id="KW-0030">Aminoacyl-tRNA synthetase</keyword>
<dbReference type="SUPFAM" id="SSF52374">
    <property type="entry name" value="Nucleotidylyl transferase"/>
    <property type="match status" value="1"/>
</dbReference>
<evidence type="ECO:0000256" key="5">
    <source>
        <dbReference type="ARBA" id="ARBA00022917"/>
    </source>
</evidence>
<keyword evidence="5 8" id="KW-0648">Protein biosynthesis</keyword>
<dbReference type="Proteomes" id="UP001597461">
    <property type="component" value="Unassembled WGS sequence"/>
</dbReference>
<comment type="subunit">
    <text evidence="8">Homodimer.</text>
</comment>
<accession>A0ABW5MGB8</accession>
<feature type="binding site" evidence="8">
    <location>
        <position position="170"/>
    </location>
    <ligand>
        <name>L-tyrosine</name>
        <dbReference type="ChEBI" id="CHEBI:58315"/>
    </ligand>
</feature>
<sequence length="428" mass="48043">MTNFVEELRWRGMLHDIMPNTEEKLNEGMTSGYIGFDPTADSLHVGHLTQIMTLIHFQNAGHKPYALVGGATGMVGDPSGKSDERNLQTPEMIEHNLKGMKKQLAKFLKFEEGGNGAVMVNNADWFKDMNLFTFIRDVGKHITVNYMMAKDSVKRRLEGDSGLSFTEFCYQLIQGYDFYHLWKNENCLVQMGGSDQWGNIVTGTELIRRKDAGTAYAITTQLIKKADGTKFGKTESGAVWLDPEKTSPYKFYQFWLNASDDDVKKWIRIFTLKNKEEIEALEKEHDAAPHLRILQKALAEDITIKTHSVEALETAIKTSEFLFGNGSLEFLKTLSESQVLEMFEGIPQFNISKSELAEGIDAATLLAEKTAVFSSKGETKKLIQGGGVSVNKEKVADATQVFNTTNLINDKFIVVQKGKKNYFLLTAE</sequence>
<evidence type="ECO:0000256" key="6">
    <source>
        <dbReference type="ARBA" id="ARBA00023146"/>
    </source>
</evidence>
<evidence type="ECO:0000256" key="9">
    <source>
        <dbReference type="PROSITE-ProRule" id="PRU00182"/>
    </source>
</evidence>
<feature type="short sequence motif" description="'KMSKS' region" evidence="8">
    <location>
        <begin position="230"/>
        <end position="234"/>
    </location>
</feature>
<evidence type="ECO:0000256" key="8">
    <source>
        <dbReference type="HAMAP-Rule" id="MF_02006"/>
    </source>
</evidence>
<dbReference type="HAMAP" id="MF_02006">
    <property type="entry name" value="Tyr_tRNA_synth_type1"/>
    <property type="match status" value="1"/>
</dbReference>
<dbReference type="RefSeq" id="WP_379076719.1">
    <property type="nucleotide sequence ID" value="NZ_JBHULL010000007.1"/>
</dbReference>
<reference evidence="12" key="1">
    <citation type="journal article" date="2019" name="Int. J. Syst. Evol. Microbiol.">
        <title>The Global Catalogue of Microorganisms (GCM) 10K type strain sequencing project: providing services to taxonomists for standard genome sequencing and annotation.</title>
        <authorList>
            <consortium name="The Broad Institute Genomics Platform"/>
            <consortium name="The Broad Institute Genome Sequencing Center for Infectious Disease"/>
            <person name="Wu L."/>
            <person name="Ma J."/>
        </authorList>
    </citation>
    <scope>NUCLEOTIDE SEQUENCE [LARGE SCALE GENOMIC DNA]</scope>
    <source>
        <strain evidence="12">KCTC 42866</strain>
    </source>
</reference>
<keyword evidence="12" id="KW-1185">Reference proteome</keyword>
<dbReference type="Gene3D" id="3.40.50.620">
    <property type="entry name" value="HUPs"/>
    <property type="match status" value="1"/>
</dbReference>
<keyword evidence="8" id="KW-0963">Cytoplasm</keyword>
<dbReference type="Gene3D" id="1.10.240.10">
    <property type="entry name" value="Tyrosyl-Transfer RNA Synthetase"/>
    <property type="match status" value="1"/>
</dbReference>
<dbReference type="SUPFAM" id="SSF55174">
    <property type="entry name" value="Alpha-L RNA-binding motif"/>
    <property type="match status" value="1"/>
</dbReference>
<dbReference type="InterPro" id="IPR024088">
    <property type="entry name" value="Tyr-tRNA-ligase_bac-type"/>
</dbReference>
<evidence type="ECO:0000313" key="11">
    <source>
        <dbReference type="EMBL" id="MFD2582194.1"/>
    </source>
</evidence>
<feature type="domain" description="Tyrosine--tRNA ligase SYY-like C-terminal" evidence="10">
    <location>
        <begin position="340"/>
        <end position="425"/>
    </location>
</feature>
<comment type="function">
    <text evidence="8">Catalyzes the attachment of tyrosine to tRNA(Tyr) in a two-step reaction: tyrosine is first activated by ATP to form Tyr-AMP and then transferred to the acceptor end of tRNA(Tyr).</text>
</comment>
<evidence type="ECO:0000313" key="12">
    <source>
        <dbReference type="Proteomes" id="UP001597461"/>
    </source>
</evidence>
<dbReference type="InterPro" id="IPR002305">
    <property type="entry name" value="aa-tRNA-synth_Ic"/>
</dbReference>
<dbReference type="InterPro" id="IPR002307">
    <property type="entry name" value="Tyr-tRNA-ligase"/>
</dbReference>
<dbReference type="GO" id="GO:0004831">
    <property type="term" value="F:tyrosine-tRNA ligase activity"/>
    <property type="evidence" value="ECO:0007669"/>
    <property type="project" value="UniProtKB-EC"/>
</dbReference>
<keyword evidence="4 9" id="KW-0694">RNA-binding</keyword>
<dbReference type="NCBIfam" id="TIGR00234">
    <property type="entry name" value="tyrS"/>
    <property type="match status" value="1"/>
</dbReference>
<keyword evidence="2 8" id="KW-0547">Nucleotide-binding</keyword>
<comment type="caution">
    <text evidence="11">The sequence shown here is derived from an EMBL/GenBank/DDBJ whole genome shotgun (WGS) entry which is preliminary data.</text>
</comment>
<evidence type="ECO:0000256" key="7">
    <source>
        <dbReference type="ARBA" id="ARBA00048248"/>
    </source>
</evidence>
<organism evidence="11 12">
    <name type="scientific">Pedobacter vanadiisoli</name>
    <dbReference type="NCBI Taxonomy" id="1761975"/>
    <lineage>
        <taxon>Bacteria</taxon>
        <taxon>Pseudomonadati</taxon>
        <taxon>Bacteroidota</taxon>
        <taxon>Sphingobacteriia</taxon>
        <taxon>Sphingobacteriales</taxon>
        <taxon>Sphingobacteriaceae</taxon>
        <taxon>Pedobacter</taxon>
    </lineage>
</organism>
<dbReference type="Pfam" id="PF22421">
    <property type="entry name" value="SYY_C-terminal"/>
    <property type="match status" value="1"/>
</dbReference>
<feature type="binding site" evidence="8">
    <location>
        <position position="174"/>
    </location>
    <ligand>
        <name>L-tyrosine</name>
        <dbReference type="ChEBI" id="CHEBI:58315"/>
    </ligand>
</feature>
<evidence type="ECO:0000259" key="10">
    <source>
        <dbReference type="Pfam" id="PF22421"/>
    </source>
</evidence>
<dbReference type="PROSITE" id="PS50889">
    <property type="entry name" value="S4"/>
    <property type="match status" value="1"/>
</dbReference>
<feature type="binding site" evidence="8">
    <location>
        <position position="33"/>
    </location>
    <ligand>
        <name>L-tyrosine</name>
        <dbReference type="ChEBI" id="CHEBI:58315"/>
    </ligand>
</feature>
<dbReference type="InterPro" id="IPR024107">
    <property type="entry name" value="Tyr-tRNA-ligase_bac_1"/>
</dbReference>
<keyword evidence="3 8" id="KW-0067">ATP-binding</keyword>